<keyword evidence="4" id="KW-1185">Reference proteome</keyword>
<evidence type="ECO:0000313" key="3">
    <source>
        <dbReference type="Proteomes" id="UP000078550"/>
    </source>
</evidence>
<reference evidence="3 4" key="1">
    <citation type="submission" date="2016-05" db="EMBL/GenBank/DDBJ databases">
        <authorList>
            <person name="Naeem Raeece"/>
        </authorList>
    </citation>
    <scope>NUCLEOTIDE SEQUENCE [LARGE SCALE GENOMIC DNA]</scope>
</reference>
<evidence type="ECO:0000313" key="4">
    <source>
        <dbReference type="Proteomes" id="UP000078555"/>
    </source>
</evidence>
<proteinExistence type="predicted"/>
<dbReference type="EMBL" id="FLRD01000066">
    <property type="protein sequence ID" value="SBT34149.1"/>
    <property type="molecule type" value="Genomic_DNA"/>
</dbReference>
<gene>
    <name evidence="1" type="ORF">POVWA1_020680</name>
    <name evidence="2" type="ORF">POVWA2_020890</name>
</gene>
<protein>
    <submittedName>
        <fullName evidence="2">Uncharacterized protein</fullName>
    </submittedName>
</protein>
<reference evidence="2" key="2">
    <citation type="submission" date="2016-05" db="EMBL/GenBank/DDBJ databases">
        <authorList>
            <person name="Lavstsen T."/>
            <person name="Jespersen J.S."/>
        </authorList>
    </citation>
    <scope>NUCLEOTIDE SEQUENCE [LARGE SCALE GENOMIC DNA]</scope>
</reference>
<evidence type="ECO:0000313" key="2">
    <source>
        <dbReference type="EMBL" id="SBT34627.1"/>
    </source>
</evidence>
<evidence type="ECO:0000313" key="1">
    <source>
        <dbReference type="EMBL" id="SBT34149.1"/>
    </source>
</evidence>
<name>A0A1A8YT75_PLAOA</name>
<dbReference type="Proteomes" id="UP000078555">
    <property type="component" value="Unassembled WGS sequence"/>
</dbReference>
<dbReference type="Proteomes" id="UP000078550">
    <property type="component" value="Unassembled WGS sequence"/>
</dbReference>
<accession>A0A1A8YT75</accession>
<dbReference type="AlphaFoldDB" id="A0A1A8YT75"/>
<sequence length="73" mass="8171">MKRVPRQCTSEGGASKKCLHVARHENFYCISPKKKKKNLKSDVVVIVMDGNNQFRSPSPADEFLGVHKIVSLS</sequence>
<dbReference type="EMBL" id="FLRE01000083">
    <property type="protein sequence ID" value="SBT34627.1"/>
    <property type="molecule type" value="Genomic_DNA"/>
</dbReference>
<organism evidence="2 3">
    <name type="scientific">Plasmodium ovale wallikeri</name>
    <dbReference type="NCBI Taxonomy" id="864142"/>
    <lineage>
        <taxon>Eukaryota</taxon>
        <taxon>Sar</taxon>
        <taxon>Alveolata</taxon>
        <taxon>Apicomplexa</taxon>
        <taxon>Aconoidasida</taxon>
        <taxon>Haemosporida</taxon>
        <taxon>Plasmodiidae</taxon>
        <taxon>Plasmodium</taxon>
        <taxon>Plasmodium (Plasmodium)</taxon>
    </lineage>
</organism>